<dbReference type="Pfam" id="PF18768">
    <property type="entry name" value="RNPP_C"/>
    <property type="match status" value="1"/>
</dbReference>
<protein>
    <submittedName>
        <fullName evidence="2">Putative transcriptional regulator PlcR</fullName>
    </submittedName>
</protein>
<comment type="caution">
    <text evidence="2">The sequence shown here is derived from an EMBL/GenBank/DDBJ whole genome shotgun (WGS) entry which is preliminary data.</text>
</comment>
<evidence type="ECO:0000313" key="3">
    <source>
        <dbReference type="Proteomes" id="UP000244338"/>
    </source>
</evidence>
<sequence length="229" mass="27054">MDSIGEKLREYRRKRGMSRKSLAEGICDESTLYRIEKVAQEPQLYTLRQLCKRLGIPLTHILSTHDQGTSIFISSLKHLCRKYVYERKFKDLDILINSIEKENHRLIHSDLDFSRFIEWHKAILLHEMQNDLHQSIKLLTKLLPAKGLITETDLGIANSIGYLYIELQEYNRALETFHMILNMYDEFPAIEDKLLYVRIVYNTIYTLYYLDHFDEAIKLGERGTVKKVV</sequence>
<dbReference type="CDD" id="cd00093">
    <property type="entry name" value="HTH_XRE"/>
    <property type="match status" value="1"/>
</dbReference>
<evidence type="ECO:0000313" key="2">
    <source>
        <dbReference type="EMBL" id="PTQ55082.1"/>
    </source>
</evidence>
<evidence type="ECO:0000259" key="1">
    <source>
        <dbReference type="PROSITE" id="PS50943"/>
    </source>
</evidence>
<dbReference type="InterPro" id="IPR053163">
    <property type="entry name" value="HTH-type_regulator_Rgg"/>
</dbReference>
<organism evidence="2 3">
    <name type="scientific">Candidatus Carbonibacillus altaicus</name>
    <dbReference type="NCBI Taxonomy" id="2163959"/>
    <lineage>
        <taxon>Bacteria</taxon>
        <taxon>Bacillati</taxon>
        <taxon>Bacillota</taxon>
        <taxon>Bacilli</taxon>
        <taxon>Bacillales</taxon>
        <taxon>Candidatus Carbonibacillus</taxon>
    </lineage>
</organism>
<dbReference type="InterPro" id="IPR041315">
    <property type="entry name" value="PlcR_TPR"/>
</dbReference>
<dbReference type="SMART" id="SM00530">
    <property type="entry name" value="HTH_XRE"/>
    <property type="match status" value="1"/>
</dbReference>
<dbReference type="Pfam" id="PF01381">
    <property type="entry name" value="HTH_3"/>
    <property type="match status" value="1"/>
</dbReference>
<proteinExistence type="predicted"/>
<dbReference type="GO" id="GO:0003677">
    <property type="term" value="F:DNA binding"/>
    <property type="evidence" value="ECO:0007669"/>
    <property type="project" value="InterPro"/>
</dbReference>
<dbReference type="EMBL" id="PEBX01000203">
    <property type="protein sequence ID" value="PTQ55082.1"/>
    <property type="molecule type" value="Genomic_DNA"/>
</dbReference>
<dbReference type="PANTHER" id="PTHR37038:SF14">
    <property type="entry name" value="TRANSCRIPTIONAL ACTIVATOR"/>
    <property type="match status" value="1"/>
</dbReference>
<dbReference type="Proteomes" id="UP000244338">
    <property type="component" value="Unassembled WGS sequence"/>
</dbReference>
<dbReference type="SUPFAM" id="SSF47413">
    <property type="entry name" value="lambda repressor-like DNA-binding domains"/>
    <property type="match status" value="1"/>
</dbReference>
<dbReference type="InterPro" id="IPR010982">
    <property type="entry name" value="Lambda_DNA-bd_dom_sf"/>
</dbReference>
<gene>
    <name evidence="2" type="ORF">BSOLF_0520</name>
</gene>
<accession>A0A2R6XXF4</accession>
<dbReference type="PANTHER" id="PTHR37038">
    <property type="entry name" value="TRANSCRIPTIONAL REGULATOR-RELATED"/>
    <property type="match status" value="1"/>
</dbReference>
<dbReference type="InterPro" id="IPR001387">
    <property type="entry name" value="Cro/C1-type_HTH"/>
</dbReference>
<dbReference type="Gene3D" id="1.25.40.10">
    <property type="entry name" value="Tetratricopeptide repeat domain"/>
    <property type="match status" value="1"/>
</dbReference>
<dbReference type="PROSITE" id="PS50943">
    <property type="entry name" value="HTH_CROC1"/>
    <property type="match status" value="1"/>
</dbReference>
<dbReference type="SUPFAM" id="SSF48452">
    <property type="entry name" value="TPR-like"/>
    <property type="match status" value="1"/>
</dbReference>
<dbReference type="AlphaFoldDB" id="A0A2R6XXF4"/>
<name>A0A2R6XXF4_9BACL</name>
<dbReference type="InterPro" id="IPR011990">
    <property type="entry name" value="TPR-like_helical_dom_sf"/>
</dbReference>
<feature type="domain" description="HTH cro/C1-type" evidence="1">
    <location>
        <begin position="8"/>
        <end position="61"/>
    </location>
</feature>
<reference evidence="3" key="1">
    <citation type="journal article" date="2018" name="Sci. Rep.">
        <title>Lignite coal burning seam in the remote Altai Mountains harbors a hydrogen-driven thermophilic microbial community.</title>
        <authorList>
            <person name="Kadnikov V.V."/>
            <person name="Mardanov A.V."/>
            <person name="Ivasenko D.A."/>
            <person name="Antsiferov D.V."/>
            <person name="Beletsky A.V."/>
            <person name="Karnachuk O.V."/>
            <person name="Ravin N.V."/>
        </authorList>
    </citation>
    <scope>NUCLEOTIDE SEQUENCE [LARGE SCALE GENOMIC DNA]</scope>
</reference>